<sequence length="184" mass="21121">MDKKTIAQGVLEKRKQYDVLMRAPWDSVIHNAVMDRLEVHQTIALYAAFNHEVDTYGMMETLFWDDRYTICLPKIKGESMDFYAITGFEQLQPGVMGILEPTTNHKISADEIDVVIVPMVAFNRQGYRIGYGGGYYDRFLKGINAIKIGVAYSFQETDIPFQQDHDIRCDVIITENAIMNPNRD</sequence>
<dbReference type="EC" id="6.3.3.2" evidence="5"/>
<dbReference type="Gene3D" id="3.40.50.10420">
    <property type="entry name" value="NagB/RpiA/CoA transferase-like"/>
    <property type="match status" value="1"/>
</dbReference>
<dbReference type="EMBL" id="CP034234">
    <property type="protein sequence ID" value="AZK44559.1"/>
    <property type="molecule type" value="Genomic_DNA"/>
</dbReference>
<keyword evidence="5" id="KW-0479">Metal-binding</keyword>
<evidence type="ECO:0000256" key="4">
    <source>
        <dbReference type="PIRSR" id="PIRSR006806-1"/>
    </source>
</evidence>
<keyword evidence="5" id="KW-0460">Magnesium</keyword>
<dbReference type="GO" id="GO:0030272">
    <property type="term" value="F:5-formyltetrahydrofolate cyclo-ligase activity"/>
    <property type="evidence" value="ECO:0007669"/>
    <property type="project" value="UniProtKB-EC"/>
</dbReference>
<dbReference type="InterPro" id="IPR002698">
    <property type="entry name" value="FTHF_cligase"/>
</dbReference>
<organism evidence="6 7">
    <name type="scientific">Erysipelothrix piscisicarius</name>
    <dbReference type="NCBI Taxonomy" id="2485784"/>
    <lineage>
        <taxon>Bacteria</taxon>
        <taxon>Bacillati</taxon>
        <taxon>Bacillota</taxon>
        <taxon>Erysipelotrichia</taxon>
        <taxon>Erysipelotrichales</taxon>
        <taxon>Erysipelotrichaceae</taxon>
        <taxon>Erysipelothrix</taxon>
    </lineage>
</organism>
<dbReference type="GO" id="GO:0005524">
    <property type="term" value="F:ATP binding"/>
    <property type="evidence" value="ECO:0007669"/>
    <property type="project" value="UniProtKB-KW"/>
</dbReference>
<dbReference type="Pfam" id="PF01812">
    <property type="entry name" value="5-FTHF_cyc-lig"/>
    <property type="match status" value="1"/>
</dbReference>
<dbReference type="PANTHER" id="PTHR23407">
    <property type="entry name" value="ATPASE INHIBITOR/5-FORMYLTETRAHYDROFOLATE CYCLO-LIGASE"/>
    <property type="match status" value="1"/>
</dbReference>
<comment type="similarity">
    <text evidence="1 5">Belongs to the 5-formyltetrahydrofolate cyclo-ligase family.</text>
</comment>
<dbReference type="NCBIfam" id="TIGR02727">
    <property type="entry name" value="MTHFS_bact"/>
    <property type="match status" value="1"/>
</dbReference>
<dbReference type="InterPro" id="IPR037171">
    <property type="entry name" value="NagB/RpiA_transferase-like"/>
</dbReference>
<evidence type="ECO:0000313" key="7">
    <source>
        <dbReference type="Proteomes" id="UP000278804"/>
    </source>
</evidence>
<keyword evidence="7" id="KW-1185">Reference proteome</keyword>
<dbReference type="AlphaFoldDB" id="A0A3S8RNV5"/>
<reference evidence="6 7" key="1">
    <citation type="journal article" date="2020" name="Int. J. Syst. Evol. Microbiol.">
        <title>Description of Erysipelothrix piscisicarius sp. nov., an emergent fish pathogen, and assessment of virulence using a tiger barb (Puntigrus tetrazona) infection model.</title>
        <authorList>
            <person name="Pomaranski E.K."/>
            <person name="Griffin M.J."/>
            <person name="Camus A.C."/>
            <person name="Armwood A.R."/>
            <person name="Shelley J."/>
            <person name="Waldbieser G.C."/>
            <person name="LaFrentz B.R."/>
            <person name="Garcia J.C."/>
            <person name="Yanong R."/>
            <person name="Soto E."/>
        </authorList>
    </citation>
    <scope>NUCLEOTIDE SEQUENCE [LARGE SCALE GENOMIC DNA]</scope>
    <source>
        <strain evidence="6 7">15TAL0474</strain>
    </source>
</reference>
<comment type="catalytic activity">
    <reaction evidence="5">
        <text>(6S)-5-formyl-5,6,7,8-tetrahydrofolate + ATP = (6R)-5,10-methenyltetrahydrofolate + ADP + phosphate</text>
        <dbReference type="Rhea" id="RHEA:10488"/>
        <dbReference type="ChEBI" id="CHEBI:30616"/>
        <dbReference type="ChEBI" id="CHEBI:43474"/>
        <dbReference type="ChEBI" id="CHEBI:57455"/>
        <dbReference type="ChEBI" id="CHEBI:57457"/>
        <dbReference type="ChEBI" id="CHEBI:456216"/>
        <dbReference type="EC" id="6.3.3.2"/>
    </reaction>
</comment>
<protein>
    <recommendedName>
        <fullName evidence="5">5-formyltetrahydrofolate cyclo-ligase</fullName>
        <ecNumber evidence="5">6.3.3.2</ecNumber>
    </recommendedName>
</protein>
<evidence type="ECO:0000256" key="3">
    <source>
        <dbReference type="ARBA" id="ARBA00022840"/>
    </source>
</evidence>
<dbReference type="PANTHER" id="PTHR23407:SF1">
    <property type="entry name" value="5-FORMYLTETRAHYDROFOLATE CYCLO-LIGASE"/>
    <property type="match status" value="1"/>
</dbReference>
<feature type="binding site" evidence="4">
    <location>
        <begin position="128"/>
        <end position="136"/>
    </location>
    <ligand>
        <name>ATP</name>
        <dbReference type="ChEBI" id="CHEBI:30616"/>
    </ligand>
</feature>
<evidence type="ECO:0000256" key="5">
    <source>
        <dbReference type="RuleBase" id="RU361279"/>
    </source>
</evidence>
<evidence type="ECO:0000256" key="2">
    <source>
        <dbReference type="ARBA" id="ARBA00022741"/>
    </source>
</evidence>
<comment type="cofactor">
    <cofactor evidence="5">
        <name>Mg(2+)</name>
        <dbReference type="ChEBI" id="CHEBI:18420"/>
    </cofactor>
</comment>
<dbReference type="SUPFAM" id="SSF100950">
    <property type="entry name" value="NagB/RpiA/CoA transferase-like"/>
    <property type="match status" value="1"/>
</dbReference>
<dbReference type="GO" id="GO:0035999">
    <property type="term" value="P:tetrahydrofolate interconversion"/>
    <property type="evidence" value="ECO:0007669"/>
    <property type="project" value="TreeGrafter"/>
</dbReference>
<dbReference type="GO" id="GO:0046872">
    <property type="term" value="F:metal ion binding"/>
    <property type="evidence" value="ECO:0007669"/>
    <property type="project" value="UniProtKB-KW"/>
</dbReference>
<accession>A0A3S8RNV5</accession>
<dbReference type="RefSeq" id="WP_125164721.1">
    <property type="nucleotide sequence ID" value="NZ_CP034234.1"/>
</dbReference>
<dbReference type="PIRSF" id="PIRSF006806">
    <property type="entry name" value="FTHF_cligase"/>
    <property type="match status" value="1"/>
</dbReference>
<evidence type="ECO:0000313" key="6">
    <source>
        <dbReference type="EMBL" id="AZK44559.1"/>
    </source>
</evidence>
<evidence type="ECO:0000256" key="1">
    <source>
        <dbReference type="ARBA" id="ARBA00010638"/>
    </source>
</evidence>
<name>A0A3S8RNV5_9FIRM</name>
<feature type="binding site" evidence="4">
    <location>
        <position position="52"/>
    </location>
    <ligand>
        <name>substrate</name>
    </ligand>
</feature>
<dbReference type="GO" id="GO:0009396">
    <property type="term" value="P:folic acid-containing compound biosynthetic process"/>
    <property type="evidence" value="ECO:0007669"/>
    <property type="project" value="TreeGrafter"/>
</dbReference>
<gene>
    <name evidence="6" type="ORF">EEI45_07300</name>
</gene>
<keyword evidence="2 4" id="KW-0547">Nucleotide-binding</keyword>
<dbReference type="KEGG" id="eri:EEI45_07300"/>
<keyword evidence="3 4" id="KW-0067">ATP-binding</keyword>
<proteinExistence type="inferred from homology"/>
<dbReference type="Proteomes" id="UP000278804">
    <property type="component" value="Chromosome"/>
</dbReference>
<keyword evidence="6" id="KW-0436">Ligase</keyword>
<dbReference type="InterPro" id="IPR024185">
    <property type="entry name" value="FTHF_cligase-like_sf"/>
</dbReference>